<dbReference type="InterPro" id="IPR050524">
    <property type="entry name" value="APC_YAT"/>
</dbReference>
<dbReference type="GeneID" id="73466991"/>
<comment type="similarity">
    <text evidence="2">Belongs to the amino acid-polyamine-organocation (APC) superfamily. YAT (TC 2.A.3.10) family.</text>
</comment>
<keyword evidence="4 7" id="KW-1133">Transmembrane helix</keyword>
<dbReference type="AlphaFoldDB" id="A0A8J5V5T6"/>
<feature type="compositionally biased region" description="Polar residues" evidence="6">
    <location>
        <begin position="18"/>
        <end position="33"/>
    </location>
</feature>
<dbReference type="GO" id="GO:0016020">
    <property type="term" value="C:membrane"/>
    <property type="evidence" value="ECO:0007669"/>
    <property type="project" value="UniProtKB-SubCell"/>
</dbReference>
<comment type="caution">
    <text evidence="9">The sequence shown here is derived from an EMBL/GenBank/DDBJ whole genome shotgun (WGS) entry which is preliminary data.</text>
</comment>
<dbReference type="RefSeq" id="XP_049266491.1">
    <property type="nucleotide sequence ID" value="XM_049405622.1"/>
</dbReference>
<evidence type="ECO:0000256" key="1">
    <source>
        <dbReference type="ARBA" id="ARBA00004141"/>
    </source>
</evidence>
<evidence type="ECO:0000256" key="5">
    <source>
        <dbReference type="ARBA" id="ARBA00023136"/>
    </source>
</evidence>
<feature type="transmembrane region" description="Helical" evidence="7">
    <location>
        <begin position="68"/>
        <end position="89"/>
    </location>
</feature>
<dbReference type="Proteomes" id="UP000694255">
    <property type="component" value="Unassembled WGS sequence"/>
</dbReference>
<feature type="transmembrane region" description="Helical" evidence="7">
    <location>
        <begin position="177"/>
        <end position="195"/>
    </location>
</feature>
<reference evidence="9 10" key="1">
    <citation type="journal article" date="2021" name="DNA Res.">
        <title>Genome analysis of Candida subhashii reveals its hybrid nature and dual mitochondrial genome conformations.</title>
        <authorList>
            <person name="Mixao V."/>
            <person name="Hegedusova E."/>
            <person name="Saus E."/>
            <person name="Pryszcz L.P."/>
            <person name="Cillingova A."/>
            <person name="Nosek J."/>
            <person name="Gabaldon T."/>
        </authorList>
    </citation>
    <scope>NUCLEOTIDE SEQUENCE [LARGE SCALE GENOMIC DNA]</scope>
    <source>
        <strain evidence="9 10">CBS 10753</strain>
    </source>
</reference>
<evidence type="ECO:0000256" key="2">
    <source>
        <dbReference type="ARBA" id="ARBA00006983"/>
    </source>
</evidence>
<accession>A0A8J5V5T6</accession>
<dbReference type="InterPro" id="IPR004841">
    <property type="entry name" value="AA-permease/SLC12A_dom"/>
</dbReference>
<evidence type="ECO:0000256" key="3">
    <source>
        <dbReference type="ARBA" id="ARBA00022692"/>
    </source>
</evidence>
<sequence>MSGQSEVKGLSNVDIEKQGSSSEPSIQQATETPVENSNIISTGFADFHDKLDPDKYGQIQRKLNGRHVNLMIIGQSIGSGLFIGLSGPLMSSGSLSLFLGFLTYACINIYPLMQGVGEMCSYLPIKGTFLHYTARWVDPALGFACTLIYLYTTLMFVCLEAVAVAALASFWTDANPAYFITASIALYFFVNVFGVN</sequence>
<gene>
    <name evidence="9" type="ORF">J8A68_000190</name>
</gene>
<name>A0A8J5V5T6_9ASCO</name>
<feature type="transmembrane region" description="Helical" evidence="7">
    <location>
        <begin position="148"/>
        <end position="171"/>
    </location>
</feature>
<evidence type="ECO:0000313" key="10">
    <source>
        <dbReference type="Proteomes" id="UP000694255"/>
    </source>
</evidence>
<organism evidence="9 10">
    <name type="scientific">[Candida] subhashii</name>
    <dbReference type="NCBI Taxonomy" id="561895"/>
    <lineage>
        <taxon>Eukaryota</taxon>
        <taxon>Fungi</taxon>
        <taxon>Dikarya</taxon>
        <taxon>Ascomycota</taxon>
        <taxon>Saccharomycotina</taxon>
        <taxon>Pichiomycetes</taxon>
        <taxon>Debaryomycetaceae</taxon>
        <taxon>Spathaspora</taxon>
    </lineage>
</organism>
<feature type="region of interest" description="Disordered" evidence="6">
    <location>
        <begin position="1"/>
        <end position="33"/>
    </location>
</feature>
<dbReference type="GO" id="GO:0015171">
    <property type="term" value="F:amino acid transmembrane transporter activity"/>
    <property type="evidence" value="ECO:0007669"/>
    <property type="project" value="TreeGrafter"/>
</dbReference>
<evidence type="ECO:0000256" key="4">
    <source>
        <dbReference type="ARBA" id="ARBA00022989"/>
    </source>
</evidence>
<evidence type="ECO:0000256" key="7">
    <source>
        <dbReference type="SAM" id="Phobius"/>
    </source>
</evidence>
<proteinExistence type="inferred from homology"/>
<dbReference type="OrthoDB" id="10062876at2759"/>
<evidence type="ECO:0000259" key="8">
    <source>
        <dbReference type="Pfam" id="PF00324"/>
    </source>
</evidence>
<protein>
    <submittedName>
        <fullName evidence="9">PUT4</fullName>
    </submittedName>
</protein>
<keyword evidence="5 7" id="KW-0472">Membrane</keyword>
<keyword evidence="3 7" id="KW-0812">Transmembrane</keyword>
<feature type="transmembrane region" description="Helical" evidence="7">
    <location>
        <begin position="95"/>
        <end position="113"/>
    </location>
</feature>
<feature type="domain" description="Amino acid permease/ SLC12A" evidence="8">
    <location>
        <begin position="67"/>
        <end position="195"/>
    </location>
</feature>
<feature type="non-terminal residue" evidence="9">
    <location>
        <position position="196"/>
    </location>
</feature>
<dbReference type="Pfam" id="PF00324">
    <property type="entry name" value="AA_permease"/>
    <property type="match status" value="1"/>
</dbReference>
<comment type="subcellular location">
    <subcellularLocation>
        <location evidence="1">Membrane</location>
        <topology evidence="1">Multi-pass membrane protein</topology>
    </subcellularLocation>
</comment>
<dbReference type="PANTHER" id="PTHR43341">
    <property type="entry name" value="AMINO ACID PERMEASE"/>
    <property type="match status" value="1"/>
</dbReference>
<evidence type="ECO:0000256" key="6">
    <source>
        <dbReference type="SAM" id="MobiDB-lite"/>
    </source>
</evidence>
<keyword evidence="10" id="KW-1185">Reference proteome</keyword>
<dbReference type="PANTHER" id="PTHR43341:SF39">
    <property type="entry name" value="AMINO ACID TRANSPORTER (EUROFUNG)-RELATED"/>
    <property type="match status" value="1"/>
</dbReference>
<evidence type="ECO:0000313" key="9">
    <source>
        <dbReference type="EMBL" id="KAG7666259.1"/>
    </source>
</evidence>
<dbReference type="EMBL" id="JAGSYN010000026">
    <property type="protein sequence ID" value="KAG7666259.1"/>
    <property type="molecule type" value="Genomic_DNA"/>
</dbReference>